<reference evidence="1 2" key="1">
    <citation type="submission" date="2020-08" db="EMBL/GenBank/DDBJ databases">
        <title>Genemic of Streptomyces polyaspartic.</title>
        <authorList>
            <person name="Liu W."/>
        </authorList>
    </citation>
    <scope>NUCLEOTIDE SEQUENCE [LARGE SCALE GENOMIC DNA]</scope>
    <source>
        <strain evidence="1 2">TRM66268-LWL</strain>
    </source>
</reference>
<dbReference type="InterPro" id="IPR038084">
    <property type="entry name" value="PduO/GlcC-like_sf"/>
</dbReference>
<evidence type="ECO:0000313" key="1">
    <source>
        <dbReference type="EMBL" id="MBC9717519.1"/>
    </source>
</evidence>
<dbReference type="SUPFAM" id="SSF143744">
    <property type="entry name" value="GlcG-like"/>
    <property type="match status" value="1"/>
</dbReference>
<dbReference type="PANTHER" id="PTHR34309:SF1">
    <property type="entry name" value="PROTEIN GLCG"/>
    <property type="match status" value="1"/>
</dbReference>
<dbReference type="InterPro" id="IPR052517">
    <property type="entry name" value="GlcG_carb_metab_protein"/>
</dbReference>
<protein>
    <submittedName>
        <fullName evidence="1">Heme-binding protein</fullName>
    </submittedName>
</protein>
<evidence type="ECO:0000313" key="2">
    <source>
        <dbReference type="Proteomes" id="UP000642284"/>
    </source>
</evidence>
<dbReference type="Gene3D" id="3.30.450.150">
    <property type="entry name" value="Haem-degrading domain"/>
    <property type="match status" value="1"/>
</dbReference>
<dbReference type="Pfam" id="PF03928">
    <property type="entry name" value="HbpS-like"/>
    <property type="match status" value="1"/>
</dbReference>
<dbReference type="EMBL" id="JACTVJ010000019">
    <property type="protein sequence ID" value="MBC9717519.1"/>
    <property type="molecule type" value="Genomic_DNA"/>
</dbReference>
<sequence length="137" mass="14159">MTSTNTLTLDTANRMIEAGRASAAQLGVDMNLAILDGGAHLLQFSRMDDAWLGSIDLALKKARTSVMFRIPSADLGDITKPGDTAYGIDRSNGGLVSFGGGLPLKDADGRIIGAVGVSGGTVEEDVMVAQAMVKAYA</sequence>
<organism evidence="1 2">
    <name type="scientific">Streptomyces polyasparticus</name>
    <dbReference type="NCBI Taxonomy" id="2767826"/>
    <lineage>
        <taxon>Bacteria</taxon>
        <taxon>Bacillati</taxon>
        <taxon>Actinomycetota</taxon>
        <taxon>Actinomycetes</taxon>
        <taxon>Kitasatosporales</taxon>
        <taxon>Streptomycetaceae</taxon>
        <taxon>Streptomyces</taxon>
    </lineage>
</organism>
<comment type="caution">
    <text evidence="1">The sequence shown here is derived from an EMBL/GenBank/DDBJ whole genome shotgun (WGS) entry which is preliminary data.</text>
</comment>
<dbReference type="PANTHER" id="PTHR34309">
    <property type="entry name" value="SLR1406 PROTEIN"/>
    <property type="match status" value="1"/>
</dbReference>
<dbReference type="Proteomes" id="UP000642284">
    <property type="component" value="Unassembled WGS sequence"/>
</dbReference>
<keyword evidence="2" id="KW-1185">Reference proteome</keyword>
<name>A0ABR7SRV4_9ACTN</name>
<dbReference type="RefSeq" id="WP_187817956.1">
    <property type="nucleotide sequence ID" value="NZ_JACTVJ010000019.1"/>
</dbReference>
<gene>
    <name evidence="1" type="ORF">H9Y04_33815</name>
</gene>
<accession>A0ABR7SRV4</accession>
<dbReference type="InterPro" id="IPR005624">
    <property type="entry name" value="PduO/GlcC-like"/>
</dbReference>
<proteinExistence type="predicted"/>